<dbReference type="RefSeq" id="WP_167405866.1">
    <property type="nucleotide sequence ID" value="NZ_QNRL01000002.1"/>
</dbReference>
<evidence type="ECO:0000313" key="2">
    <source>
        <dbReference type="Proteomes" id="UP000253201"/>
    </source>
</evidence>
<keyword evidence="2" id="KW-1185">Reference proteome</keyword>
<evidence type="ECO:0000313" key="1">
    <source>
        <dbReference type="EMBL" id="RBP13454.1"/>
    </source>
</evidence>
<comment type="caution">
    <text evidence="1">The sequence shown here is derived from an EMBL/GenBank/DDBJ whole genome shotgun (WGS) entry which is preliminary data.</text>
</comment>
<dbReference type="EMBL" id="QNRL01000002">
    <property type="protein sequence ID" value="RBP13454.1"/>
    <property type="molecule type" value="Genomic_DNA"/>
</dbReference>
<name>A0ABX9G4F2_9ENTR</name>
<sequence length="51" mass="5813">MKENKEYKVSARLNEHQHNVLQSIIDEGKAKSMSTALQYLLNQQVILGGKK</sequence>
<organism evidence="1 2">
    <name type="scientific">Pseudocitrobacter faecalis</name>
    <dbReference type="NCBI Taxonomy" id="1398493"/>
    <lineage>
        <taxon>Bacteria</taxon>
        <taxon>Pseudomonadati</taxon>
        <taxon>Pseudomonadota</taxon>
        <taxon>Gammaproteobacteria</taxon>
        <taxon>Enterobacterales</taxon>
        <taxon>Enterobacteriaceae</taxon>
        <taxon>Pseudocitrobacter</taxon>
    </lineage>
</organism>
<gene>
    <name evidence="1" type="ORF">DFQ50_102187</name>
</gene>
<reference evidence="1 2" key="1">
    <citation type="submission" date="2018-06" db="EMBL/GenBank/DDBJ databases">
        <title>Genomic Encyclopedia of Type Strains, Phase IV (KMG-IV): sequencing the most valuable type-strain genomes for metagenomic binning, comparative biology and taxonomic classification.</title>
        <authorList>
            <person name="Goeker M."/>
        </authorList>
    </citation>
    <scope>NUCLEOTIDE SEQUENCE [LARGE SCALE GENOMIC DNA]</scope>
    <source>
        <strain evidence="1 2">DSM 27453</strain>
    </source>
</reference>
<dbReference type="Proteomes" id="UP000253201">
    <property type="component" value="Unassembled WGS sequence"/>
</dbReference>
<proteinExistence type="predicted"/>
<accession>A0ABX9G4F2</accession>
<protein>
    <submittedName>
        <fullName evidence="1">Uncharacterized protein</fullName>
    </submittedName>
</protein>